<protein>
    <submittedName>
        <fullName evidence="1">Transposase</fullName>
    </submittedName>
</protein>
<feature type="non-terminal residue" evidence="1">
    <location>
        <position position="36"/>
    </location>
</feature>
<reference evidence="1 2" key="1">
    <citation type="journal article" date="2014" name="PLoS Genet.">
        <title>Phylogenetically driven sequencing of extremely halophilic archaea reveals strategies for static and dynamic osmo-response.</title>
        <authorList>
            <person name="Becker E.A."/>
            <person name="Seitzer P.M."/>
            <person name="Tritt A."/>
            <person name="Larsen D."/>
            <person name="Krusor M."/>
            <person name="Yao A.I."/>
            <person name="Wu D."/>
            <person name="Madern D."/>
            <person name="Eisen J.A."/>
            <person name="Darling A.E."/>
            <person name="Facciotti M.T."/>
        </authorList>
    </citation>
    <scope>NUCLEOTIDE SEQUENCE [LARGE SCALE GENOMIC DNA]</scope>
    <source>
        <strain evidence="1 2">JCM 10478</strain>
    </source>
</reference>
<dbReference type="Proteomes" id="UP000011632">
    <property type="component" value="Unassembled WGS sequence"/>
</dbReference>
<name>L9XNX3_9EURY</name>
<accession>L9XNX3</accession>
<evidence type="ECO:0000313" key="2">
    <source>
        <dbReference type="Proteomes" id="UP000011632"/>
    </source>
</evidence>
<dbReference type="EMBL" id="AOID01000060">
    <property type="protein sequence ID" value="ELY63455.1"/>
    <property type="molecule type" value="Genomic_DNA"/>
</dbReference>
<evidence type="ECO:0000313" key="1">
    <source>
        <dbReference type="EMBL" id="ELY63455.1"/>
    </source>
</evidence>
<organism evidence="1 2">
    <name type="scientific">Natrinema versiforme JCM 10478</name>
    <dbReference type="NCBI Taxonomy" id="1227496"/>
    <lineage>
        <taxon>Archaea</taxon>
        <taxon>Methanobacteriati</taxon>
        <taxon>Methanobacteriota</taxon>
        <taxon>Stenosarchaea group</taxon>
        <taxon>Halobacteria</taxon>
        <taxon>Halobacteriales</taxon>
        <taxon>Natrialbaceae</taxon>
        <taxon>Natrinema</taxon>
    </lineage>
</organism>
<comment type="caution">
    <text evidence="1">The sequence shown here is derived from an EMBL/GenBank/DDBJ whole genome shotgun (WGS) entry which is preliminary data.</text>
</comment>
<sequence>MLMAKTDRLDISTGWIDLEFVERERTPREIIEKGIR</sequence>
<keyword evidence="2" id="KW-1185">Reference proteome</keyword>
<proteinExistence type="predicted"/>
<dbReference type="AlphaFoldDB" id="L9XNX3"/>
<gene>
    <name evidence="1" type="ORF">C489_18606</name>
</gene>